<organism evidence="9 10">
    <name type="scientific">Methylobacterium soli</name>
    <dbReference type="NCBI Taxonomy" id="553447"/>
    <lineage>
        <taxon>Bacteria</taxon>
        <taxon>Pseudomonadati</taxon>
        <taxon>Pseudomonadota</taxon>
        <taxon>Alphaproteobacteria</taxon>
        <taxon>Hyphomicrobiales</taxon>
        <taxon>Methylobacteriaceae</taxon>
        <taxon>Methylobacterium</taxon>
    </lineage>
</organism>
<evidence type="ECO:0000256" key="6">
    <source>
        <dbReference type="ARBA" id="ARBA00023136"/>
    </source>
</evidence>
<evidence type="ECO:0000256" key="2">
    <source>
        <dbReference type="ARBA" id="ARBA00006175"/>
    </source>
</evidence>
<evidence type="ECO:0000256" key="3">
    <source>
        <dbReference type="ARBA" id="ARBA00022448"/>
    </source>
</evidence>
<dbReference type="OrthoDB" id="9807293at2"/>
<comment type="similarity">
    <text evidence="2 7">Belongs to the MIP/aquaporin (TC 1.A.8) family.</text>
</comment>
<keyword evidence="10" id="KW-1185">Reference proteome</keyword>
<dbReference type="InterPro" id="IPR000425">
    <property type="entry name" value="MIP"/>
</dbReference>
<reference evidence="9 10" key="1">
    <citation type="submission" date="2019-09" db="EMBL/GenBank/DDBJ databases">
        <title>YIM 48816 draft genome.</title>
        <authorList>
            <person name="Jiang L."/>
        </authorList>
    </citation>
    <scope>NUCLEOTIDE SEQUENCE [LARGE SCALE GENOMIC DNA]</scope>
    <source>
        <strain evidence="9 10">YIM 48816</strain>
    </source>
</reference>
<dbReference type="PRINTS" id="PR00783">
    <property type="entry name" value="MINTRINSICP"/>
</dbReference>
<accession>A0A6L3T1P2</accession>
<dbReference type="PROSITE" id="PS00221">
    <property type="entry name" value="MIP"/>
    <property type="match status" value="1"/>
</dbReference>
<dbReference type="PANTHER" id="PTHR43829">
    <property type="entry name" value="AQUAPORIN OR AQUAGLYCEROPORIN RELATED"/>
    <property type="match status" value="1"/>
</dbReference>
<evidence type="ECO:0000313" key="10">
    <source>
        <dbReference type="Proteomes" id="UP000474159"/>
    </source>
</evidence>
<evidence type="ECO:0000313" key="9">
    <source>
        <dbReference type="EMBL" id="KAB1079883.1"/>
    </source>
</evidence>
<feature type="transmembrane region" description="Helical" evidence="8">
    <location>
        <begin position="13"/>
        <end position="32"/>
    </location>
</feature>
<comment type="caution">
    <text evidence="9">The sequence shown here is derived from an EMBL/GenBank/DDBJ whole genome shotgun (WGS) entry which is preliminary data.</text>
</comment>
<proteinExistence type="inferred from homology"/>
<feature type="transmembrane region" description="Helical" evidence="8">
    <location>
        <begin position="221"/>
        <end position="242"/>
    </location>
</feature>
<dbReference type="RefSeq" id="WP_150999649.1">
    <property type="nucleotide sequence ID" value="NZ_BPQY01000490.1"/>
</dbReference>
<gene>
    <name evidence="9" type="ORF">F6X53_09000</name>
</gene>
<dbReference type="Proteomes" id="UP000474159">
    <property type="component" value="Unassembled WGS sequence"/>
</dbReference>
<evidence type="ECO:0000256" key="8">
    <source>
        <dbReference type="SAM" id="Phobius"/>
    </source>
</evidence>
<dbReference type="InterPro" id="IPR023271">
    <property type="entry name" value="Aquaporin-like"/>
</dbReference>
<feature type="transmembrane region" description="Helical" evidence="8">
    <location>
        <begin position="175"/>
        <end position="196"/>
    </location>
</feature>
<keyword evidence="3 7" id="KW-0813">Transport</keyword>
<evidence type="ECO:0000256" key="1">
    <source>
        <dbReference type="ARBA" id="ARBA00004141"/>
    </source>
</evidence>
<dbReference type="GO" id="GO:0015254">
    <property type="term" value="F:glycerol channel activity"/>
    <property type="evidence" value="ECO:0007669"/>
    <property type="project" value="TreeGrafter"/>
</dbReference>
<dbReference type="AlphaFoldDB" id="A0A6L3T1P2"/>
<feature type="transmembrane region" description="Helical" evidence="8">
    <location>
        <begin position="144"/>
        <end position="163"/>
    </location>
</feature>
<evidence type="ECO:0000256" key="5">
    <source>
        <dbReference type="ARBA" id="ARBA00022989"/>
    </source>
</evidence>
<dbReference type="PANTHER" id="PTHR43829:SF9">
    <property type="entry name" value="AQUAPORIN-9"/>
    <property type="match status" value="1"/>
</dbReference>
<evidence type="ECO:0000256" key="4">
    <source>
        <dbReference type="ARBA" id="ARBA00022692"/>
    </source>
</evidence>
<dbReference type="Gene3D" id="1.20.1080.10">
    <property type="entry name" value="Glycerol uptake facilitator protein"/>
    <property type="match status" value="1"/>
</dbReference>
<dbReference type="SUPFAM" id="SSF81338">
    <property type="entry name" value="Aquaporin-like"/>
    <property type="match status" value="1"/>
</dbReference>
<dbReference type="InterPro" id="IPR050363">
    <property type="entry name" value="MIP/Aquaporin"/>
</dbReference>
<dbReference type="Pfam" id="PF00230">
    <property type="entry name" value="MIP"/>
    <property type="match status" value="1"/>
</dbReference>
<evidence type="ECO:0000256" key="7">
    <source>
        <dbReference type="RuleBase" id="RU000477"/>
    </source>
</evidence>
<comment type="subcellular location">
    <subcellularLocation>
        <location evidence="1">Membrane</location>
        <topology evidence="1">Multi-pass membrane protein</topology>
    </subcellularLocation>
</comment>
<sequence length="247" mass="25001">MTPPFISPFLGELLGTMVLIILGNGVVAGALLRGSKAEGAGWIAITAGWAFAVLAGIFVATATGSPDAHINPAVTLAGAIVSGDWSKLPTYVPAQMLGAFLGATVVWLHYLPHWGATEDAGLKRACFCTAPAIRRAPDNWLSEIIGTFVLILIISALLSKAVGAAGSIPTGLAPYLVGMVVWGIGLSLGGTTSYAINPARDLGPRLAHAVLPIAGKGHSDWGYALIPVAGPAVGAAVAALVVRGLGI</sequence>
<keyword evidence="4 7" id="KW-0812">Transmembrane</keyword>
<dbReference type="GO" id="GO:0005886">
    <property type="term" value="C:plasma membrane"/>
    <property type="evidence" value="ECO:0007669"/>
    <property type="project" value="TreeGrafter"/>
</dbReference>
<dbReference type="InterPro" id="IPR022357">
    <property type="entry name" value="MIP_CS"/>
</dbReference>
<dbReference type="EMBL" id="VZZK01000007">
    <property type="protein sequence ID" value="KAB1079883.1"/>
    <property type="molecule type" value="Genomic_DNA"/>
</dbReference>
<keyword evidence="5 8" id="KW-1133">Transmembrane helix</keyword>
<feature type="transmembrane region" description="Helical" evidence="8">
    <location>
        <begin position="39"/>
        <end position="62"/>
    </location>
</feature>
<keyword evidence="6 8" id="KW-0472">Membrane</keyword>
<name>A0A6L3T1P2_9HYPH</name>
<protein>
    <submittedName>
        <fullName evidence="9">Aquaporin family protein</fullName>
    </submittedName>
</protein>